<dbReference type="InterPro" id="IPR030489">
    <property type="entry name" value="TR_Rrf2-type_CS"/>
</dbReference>
<dbReference type="InterPro" id="IPR000944">
    <property type="entry name" value="Tscrpt_reg_Rrf2"/>
</dbReference>
<sequence length="134" mass="14506">MAGISSKGVYALAAMHVLSHAPQQRPMQIREIAAMTSISHGYLEQILSGLRRAGLVTSIRGAAGGYQLAGRAAEITVLEILEALEGPLCQTEGNVGSSVILEAFWGSMNEKIRAIFDMKLSDIDQLYQPYHYAI</sequence>
<dbReference type="PANTHER" id="PTHR33221">
    <property type="entry name" value="WINGED HELIX-TURN-HELIX TRANSCRIPTIONAL REGULATOR, RRF2 FAMILY"/>
    <property type="match status" value="1"/>
</dbReference>
<organism evidence="1 2">
    <name type="scientific">Sulfurimonas diazotrophicus</name>
    <dbReference type="NCBI Taxonomy" id="3131939"/>
    <lineage>
        <taxon>Bacteria</taxon>
        <taxon>Pseudomonadati</taxon>
        <taxon>Campylobacterota</taxon>
        <taxon>Epsilonproteobacteria</taxon>
        <taxon>Campylobacterales</taxon>
        <taxon>Sulfurimonadaceae</taxon>
        <taxon>Sulfurimonas</taxon>
    </lineage>
</organism>
<name>A0ABZ3HC93_9BACT</name>
<evidence type="ECO:0000313" key="1">
    <source>
        <dbReference type="EMBL" id="XAU16155.1"/>
    </source>
</evidence>
<protein>
    <submittedName>
        <fullName evidence="1">Rrf2 family transcriptional regulator</fullName>
    </submittedName>
</protein>
<dbReference type="Proteomes" id="UP001447842">
    <property type="component" value="Chromosome"/>
</dbReference>
<gene>
    <name evidence="1" type="ORF">WCY31_05455</name>
</gene>
<dbReference type="PROSITE" id="PS51197">
    <property type="entry name" value="HTH_RRF2_2"/>
    <property type="match status" value="1"/>
</dbReference>
<proteinExistence type="predicted"/>
<dbReference type="InterPro" id="IPR036388">
    <property type="entry name" value="WH-like_DNA-bd_sf"/>
</dbReference>
<dbReference type="NCBIfam" id="TIGR00738">
    <property type="entry name" value="rrf2_super"/>
    <property type="match status" value="1"/>
</dbReference>
<keyword evidence="2" id="KW-1185">Reference proteome</keyword>
<accession>A0ABZ3HC93</accession>
<dbReference type="Pfam" id="PF02082">
    <property type="entry name" value="Rrf2"/>
    <property type="match status" value="1"/>
</dbReference>
<dbReference type="PANTHER" id="PTHR33221:SF15">
    <property type="entry name" value="HTH-TYPE TRANSCRIPTIONAL REGULATOR YWGB-RELATED"/>
    <property type="match status" value="1"/>
</dbReference>
<evidence type="ECO:0000313" key="2">
    <source>
        <dbReference type="Proteomes" id="UP001447842"/>
    </source>
</evidence>
<dbReference type="EMBL" id="CP147920">
    <property type="protein sequence ID" value="XAU16155.1"/>
    <property type="molecule type" value="Genomic_DNA"/>
</dbReference>
<dbReference type="SUPFAM" id="SSF46785">
    <property type="entry name" value="Winged helix' DNA-binding domain"/>
    <property type="match status" value="1"/>
</dbReference>
<dbReference type="InterPro" id="IPR036390">
    <property type="entry name" value="WH_DNA-bd_sf"/>
</dbReference>
<dbReference type="Gene3D" id="1.10.10.10">
    <property type="entry name" value="Winged helix-like DNA-binding domain superfamily/Winged helix DNA-binding domain"/>
    <property type="match status" value="1"/>
</dbReference>
<dbReference type="PROSITE" id="PS01332">
    <property type="entry name" value="HTH_RRF2_1"/>
    <property type="match status" value="1"/>
</dbReference>
<dbReference type="RefSeq" id="WP_345971310.1">
    <property type="nucleotide sequence ID" value="NZ_CP147920.1"/>
</dbReference>
<reference evidence="1 2" key="1">
    <citation type="submission" date="2024-03" db="EMBL/GenBank/DDBJ databases">
        <title>Sulfurimonas sp. HSL3-1.</title>
        <authorList>
            <person name="Wang S."/>
        </authorList>
    </citation>
    <scope>NUCLEOTIDE SEQUENCE [LARGE SCALE GENOMIC DNA]</scope>
    <source>
        <strain evidence="1 2">HSL3-1</strain>
    </source>
</reference>